<keyword evidence="3" id="KW-1185">Reference proteome</keyword>
<keyword evidence="1" id="KW-0812">Transmembrane</keyword>
<accession>A0A6G1KC96</accession>
<evidence type="ECO:0000256" key="1">
    <source>
        <dbReference type="SAM" id="Phobius"/>
    </source>
</evidence>
<dbReference type="EMBL" id="MU005769">
    <property type="protein sequence ID" value="KAF2710400.1"/>
    <property type="molecule type" value="Genomic_DNA"/>
</dbReference>
<reference evidence="2" key="1">
    <citation type="journal article" date="2020" name="Stud. Mycol.">
        <title>101 Dothideomycetes genomes: a test case for predicting lifestyles and emergence of pathogens.</title>
        <authorList>
            <person name="Haridas S."/>
            <person name="Albert R."/>
            <person name="Binder M."/>
            <person name="Bloem J."/>
            <person name="Labutti K."/>
            <person name="Salamov A."/>
            <person name="Andreopoulos B."/>
            <person name="Baker S."/>
            <person name="Barry K."/>
            <person name="Bills G."/>
            <person name="Bluhm B."/>
            <person name="Cannon C."/>
            <person name="Castanera R."/>
            <person name="Culley D."/>
            <person name="Daum C."/>
            <person name="Ezra D."/>
            <person name="Gonzalez J."/>
            <person name="Henrissat B."/>
            <person name="Kuo A."/>
            <person name="Liang C."/>
            <person name="Lipzen A."/>
            <person name="Lutzoni F."/>
            <person name="Magnuson J."/>
            <person name="Mondo S."/>
            <person name="Nolan M."/>
            <person name="Ohm R."/>
            <person name="Pangilinan J."/>
            <person name="Park H.-J."/>
            <person name="Ramirez L."/>
            <person name="Alfaro M."/>
            <person name="Sun H."/>
            <person name="Tritt A."/>
            <person name="Yoshinaga Y."/>
            <person name="Zwiers L.-H."/>
            <person name="Turgeon B."/>
            <person name="Goodwin S."/>
            <person name="Spatafora J."/>
            <person name="Crous P."/>
            <person name="Grigoriev I."/>
        </authorList>
    </citation>
    <scope>NUCLEOTIDE SEQUENCE</scope>
    <source>
        <strain evidence="2">CBS 279.74</strain>
    </source>
</reference>
<keyword evidence="1" id="KW-1133">Transmembrane helix</keyword>
<proteinExistence type="predicted"/>
<organism evidence="2 3">
    <name type="scientific">Pleomassaria siparia CBS 279.74</name>
    <dbReference type="NCBI Taxonomy" id="1314801"/>
    <lineage>
        <taxon>Eukaryota</taxon>
        <taxon>Fungi</taxon>
        <taxon>Dikarya</taxon>
        <taxon>Ascomycota</taxon>
        <taxon>Pezizomycotina</taxon>
        <taxon>Dothideomycetes</taxon>
        <taxon>Pleosporomycetidae</taxon>
        <taxon>Pleosporales</taxon>
        <taxon>Pleomassariaceae</taxon>
        <taxon>Pleomassaria</taxon>
    </lineage>
</organism>
<keyword evidence="1" id="KW-0472">Membrane</keyword>
<evidence type="ECO:0000313" key="2">
    <source>
        <dbReference type="EMBL" id="KAF2710400.1"/>
    </source>
</evidence>
<sequence>MRNSGKQPVLNQSRLCDFATCDLRLATYVVVFALARVCVCVCLVYNGSKTGKGCSRGLIGCPGSYTRAPHGVPSHSAMHGAVATYNLCSYYICTEYSPGVHRECLDLCVCVCVCVWKRRGMLIPLYLSMASTYVHTVPTFVFNAGARGAARNARTHTRRTPHAARTLFPSRTSTKKEERKKKEKKQFTAVLHTYTVHCFLAPPTVPASY</sequence>
<dbReference type="AlphaFoldDB" id="A0A6G1KC96"/>
<gene>
    <name evidence="2" type="ORF">K504DRAFT_260864</name>
</gene>
<protein>
    <submittedName>
        <fullName evidence="2">Uncharacterized protein</fullName>
    </submittedName>
</protein>
<evidence type="ECO:0000313" key="3">
    <source>
        <dbReference type="Proteomes" id="UP000799428"/>
    </source>
</evidence>
<dbReference type="Proteomes" id="UP000799428">
    <property type="component" value="Unassembled WGS sequence"/>
</dbReference>
<name>A0A6G1KC96_9PLEO</name>
<feature type="transmembrane region" description="Helical" evidence="1">
    <location>
        <begin position="25"/>
        <end position="46"/>
    </location>
</feature>